<accession>A0AAV8VK32</accession>
<sequence>MLLNMQRTALFRVIPAYRTVSAATAQVISCIPPIHLLMEERRNVFGGTAGYENNREARARTINFPHRDVNYFFTQALTGHGFFRKYTYRIGKTEDDLCERCEEVDSPLHAFLNAADGRKAGELYTGCFRNKYHKYNSRQILMRYEKKAM</sequence>
<evidence type="ECO:0000313" key="1">
    <source>
        <dbReference type="EMBL" id="KAJ8914535.1"/>
    </source>
</evidence>
<organism evidence="1 2">
    <name type="scientific">Exocentrus adspersus</name>
    <dbReference type="NCBI Taxonomy" id="1586481"/>
    <lineage>
        <taxon>Eukaryota</taxon>
        <taxon>Metazoa</taxon>
        <taxon>Ecdysozoa</taxon>
        <taxon>Arthropoda</taxon>
        <taxon>Hexapoda</taxon>
        <taxon>Insecta</taxon>
        <taxon>Pterygota</taxon>
        <taxon>Neoptera</taxon>
        <taxon>Endopterygota</taxon>
        <taxon>Coleoptera</taxon>
        <taxon>Polyphaga</taxon>
        <taxon>Cucujiformia</taxon>
        <taxon>Chrysomeloidea</taxon>
        <taxon>Cerambycidae</taxon>
        <taxon>Lamiinae</taxon>
        <taxon>Acanthocinini</taxon>
        <taxon>Exocentrus</taxon>
    </lineage>
</organism>
<dbReference type="EMBL" id="JANEYG010000070">
    <property type="protein sequence ID" value="KAJ8914535.1"/>
    <property type="molecule type" value="Genomic_DNA"/>
</dbReference>
<proteinExistence type="predicted"/>
<dbReference type="AlphaFoldDB" id="A0AAV8VK32"/>
<reference evidence="1 2" key="1">
    <citation type="journal article" date="2023" name="Insect Mol. Biol.">
        <title>Genome sequencing provides insights into the evolution of gene families encoding plant cell wall-degrading enzymes in longhorned beetles.</title>
        <authorList>
            <person name="Shin N.R."/>
            <person name="Okamura Y."/>
            <person name="Kirsch R."/>
            <person name="Pauchet Y."/>
        </authorList>
    </citation>
    <scope>NUCLEOTIDE SEQUENCE [LARGE SCALE GENOMIC DNA]</scope>
    <source>
        <strain evidence="1">EAD_L_NR</strain>
    </source>
</reference>
<name>A0AAV8VK32_9CUCU</name>
<evidence type="ECO:0000313" key="2">
    <source>
        <dbReference type="Proteomes" id="UP001159042"/>
    </source>
</evidence>
<dbReference type="Proteomes" id="UP001159042">
    <property type="component" value="Unassembled WGS sequence"/>
</dbReference>
<protein>
    <submittedName>
        <fullName evidence="1">Uncharacterized protein</fullName>
    </submittedName>
</protein>
<comment type="caution">
    <text evidence="1">The sequence shown here is derived from an EMBL/GenBank/DDBJ whole genome shotgun (WGS) entry which is preliminary data.</text>
</comment>
<keyword evidence="2" id="KW-1185">Reference proteome</keyword>
<gene>
    <name evidence="1" type="ORF">NQ315_002808</name>
</gene>